<name>A0A9N8EQQ7_9STRA</name>
<evidence type="ECO:0000313" key="7">
    <source>
        <dbReference type="Proteomes" id="UP001153069"/>
    </source>
</evidence>
<organism evidence="6 7">
    <name type="scientific">Seminavis robusta</name>
    <dbReference type="NCBI Taxonomy" id="568900"/>
    <lineage>
        <taxon>Eukaryota</taxon>
        <taxon>Sar</taxon>
        <taxon>Stramenopiles</taxon>
        <taxon>Ochrophyta</taxon>
        <taxon>Bacillariophyta</taxon>
        <taxon>Bacillariophyceae</taxon>
        <taxon>Bacillariophycidae</taxon>
        <taxon>Naviculales</taxon>
        <taxon>Naviculaceae</taxon>
        <taxon>Seminavis</taxon>
    </lineage>
</organism>
<dbReference type="SUPFAM" id="SSF53254">
    <property type="entry name" value="Phosphoglycerate mutase-like"/>
    <property type="match status" value="1"/>
</dbReference>
<comment type="caution">
    <text evidence="6">The sequence shown here is derived from an EMBL/GenBank/DDBJ whole genome shotgun (WGS) entry which is preliminary data.</text>
</comment>
<dbReference type="CDD" id="cd07061">
    <property type="entry name" value="HP_HAP_like"/>
    <property type="match status" value="1"/>
</dbReference>
<proteinExistence type="inferred from homology"/>
<feature type="compositionally biased region" description="Polar residues" evidence="3">
    <location>
        <begin position="493"/>
        <end position="505"/>
    </location>
</feature>
<dbReference type="InterPro" id="IPR029033">
    <property type="entry name" value="His_PPase_superfam"/>
</dbReference>
<dbReference type="InterPro" id="IPR000560">
    <property type="entry name" value="His_Pase_clade-2"/>
</dbReference>
<feature type="compositionally biased region" description="Acidic residues" evidence="3">
    <location>
        <begin position="520"/>
        <end position="533"/>
    </location>
</feature>
<feature type="transmembrane region" description="Helical" evidence="4">
    <location>
        <begin position="448"/>
        <end position="470"/>
    </location>
</feature>
<sequence>MMIPRRRVSLLASMILPTAHVVSANMVLRQLHVVTRQGSPTTIIDGDSNFPVQALSTAGEMQMEQLGAWIRREFQDNSTGLLDQYHPTRVRIDSSAYDTTIVSAQLLAKGLFPSNNNVPVFSQAARNDITIAAGDQCPTFNHQVDLLHLQQDMDWNEMESAYMGLLIELATLPVLSGYAVQGFNGPYVPLHSVWKVYDMIREAKVFCTGETADMGICSLLTFPHAAALLTDPEWQDLKTLVRYTEVQSKYGADRSSKLLASNLIRQIVERMTDDELNTPNDPTTKRVFVSSADYPTLIAIMTALSVEPNEEILDEVIPGYGSTLFVELYQDDQTYEHIIRILYKASGQPRATVLRMGDHCHDLGGCSLKSFTAHLQSSVLNTNAWCQACENDTSDLCLFYSGLAFQEKLKEAQAEAAVVMETINLTVAGMDKTKSPCAVKEEVRNDEFAAAFLVGMAAGICLLSFVFGIVHCCRKEDNREDNVEITIPLAKTNPKTPQTSRTAQSIAFWDDEPISPTASEDLEGDELSLDDNEQQEKGNDTPCESPDQSAPPPHSTPPSKQVSSVEIV</sequence>
<dbReference type="Proteomes" id="UP001153069">
    <property type="component" value="Unassembled WGS sequence"/>
</dbReference>
<evidence type="ECO:0000256" key="2">
    <source>
        <dbReference type="ARBA" id="ARBA00022801"/>
    </source>
</evidence>
<protein>
    <submittedName>
        <fullName evidence="6">Uncharacterized protein</fullName>
    </submittedName>
</protein>
<keyword evidence="4" id="KW-0472">Membrane</keyword>
<keyword evidence="7" id="KW-1185">Reference proteome</keyword>
<evidence type="ECO:0000256" key="4">
    <source>
        <dbReference type="SAM" id="Phobius"/>
    </source>
</evidence>
<dbReference type="InterPro" id="IPR050645">
    <property type="entry name" value="Histidine_acid_phosphatase"/>
</dbReference>
<gene>
    <name evidence="6" type="ORF">SEMRO_1692_G291490.1</name>
</gene>
<dbReference type="GO" id="GO:0016791">
    <property type="term" value="F:phosphatase activity"/>
    <property type="evidence" value="ECO:0007669"/>
    <property type="project" value="TreeGrafter"/>
</dbReference>
<feature type="chain" id="PRO_5040205867" evidence="5">
    <location>
        <begin position="25"/>
        <end position="568"/>
    </location>
</feature>
<feature type="compositionally biased region" description="Polar residues" evidence="3">
    <location>
        <begin position="557"/>
        <end position="568"/>
    </location>
</feature>
<keyword evidence="2" id="KW-0378">Hydrolase</keyword>
<evidence type="ECO:0000256" key="3">
    <source>
        <dbReference type="SAM" id="MobiDB-lite"/>
    </source>
</evidence>
<feature type="region of interest" description="Disordered" evidence="3">
    <location>
        <begin position="489"/>
        <end position="568"/>
    </location>
</feature>
<keyword evidence="4" id="KW-1133">Transmembrane helix</keyword>
<dbReference type="EMBL" id="CAICTM010001690">
    <property type="protein sequence ID" value="CAB9525546.1"/>
    <property type="molecule type" value="Genomic_DNA"/>
</dbReference>
<dbReference type="Gene3D" id="3.40.50.1240">
    <property type="entry name" value="Phosphoglycerate mutase-like"/>
    <property type="match status" value="1"/>
</dbReference>
<dbReference type="PANTHER" id="PTHR11567">
    <property type="entry name" value="ACID PHOSPHATASE-RELATED"/>
    <property type="match status" value="1"/>
</dbReference>
<dbReference type="AlphaFoldDB" id="A0A9N8EQQ7"/>
<dbReference type="OrthoDB" id="258392at2759"/>
<evidence type="ECO:0000256" key="1">
    <source>
        <dbReference type="ARBA" id="ARBA00005375"/>
    </source>
</evidence>
<keyword evidence="5" id="KW-0732">Signal</keyword>
<feature type="signal peptide" evidence="5">
    <location>
        <begin position="1"/>
        <end position="24"/>
    </location>
</feature>
<dbReference type="PANTHER" id="PTHR11567:SF110">
    <property type="entry name" value="2-PHOSPHOXYLOSE PHOSPHATASE 1"/>
    <property type="match status" value="1"/>
</dbReference>
<accession>A0A9N8EQQ7</accession>
<dbReference type="Pfam" id="PF00328">
    <property type="entry name" value="His_Phos_2"/>
    <property type="match status" value="1"/>
</dbReference>
<evidence type="ECO:0000256" key="5">
    <source>
        <dbReference type="SAM" id="SignalP"/>
    </source>
</evidence>
<evidence type="ECO:0000313" key="6">
    <source>
        <dbReference type="EMBL" id="CAB9525546.1"/>
    </source>
</evidence>
<keyword evidence="4" id="KW-0812">Transmembrane</keyword>
<reference evidence="6" key="1">
    <citation type="submission" date="2020-06" db="EMBL/GenBank/DDBJ databases">
        <authorList>
            <consortium name="Plant Systems Biology data submission"/>
        </authorList>
    </citation>
    <scope>NUCLEOTIDE SEQUENCE</scope>
    <source>
        <strain evidence="6">D6</strain>
    </source>
</reference>
<comment type="similarity">
    <text evidence="1">Belongs to the histidine acid phosphatase family.</text>
</comment>